<keyword evidence="5" id="KW-0460">Magnesium</keyword>
<keyword evidence="8" id="KW-1185">Reference proteome</keyword>
<evidence type="ECO:0000313" key="7">
    <source>
        <dbReference type="EMBL" id="MBL4935240.1"/>
    </source>
</evidence>
<dbReference type="EMBL" id="JAESWC010000002">
    <property type="protein sequence ID" value="MBL4935240.1"/>
    <property type="molecule type" value="Genomic_DNA"/>
</dbReference>
<accession>A0ABS1T7D0</accession>
<name>A0ABS1T7D0_9CLOT</name>
<evidence type="ECO:0000256" key="2">
    <source>
        <dbReference type="ARBA" id="ARBA00006706"/>
    </source>
</evidence>
<dbReference type="Pfam" id="PF00348">
    <property type="entry name" value="polyprenyl_synt"/>
    <property type="match status" value="1"/>
</dbReference>
<dbReference type="Gene3D" id="1.10.600.10">
    <property type="entry name" value="Farnesyl Diphosphate Synthase"/>
    <property type="match status" value="1"/>
</dbReference>
<dbReference type="SFLD" id="SFLDS00005">
    <property type="entry name" value="Isoprenoid_Synthase_Type_I"/>
    <property type="match status" value="1"/>
</dbReference>
<comment type="similarity">
    <text evidence="2 6">Belongs to the FPP/GGPP synthase family.</text>
</comment>
<reference evidence="7 8" key="1">
    <citation type="submission" date="2021-01" db="EMBL/GenBank/DDBJ databases">
        <title>Genome public.</title>
        <authorList>
            <person name="Liu C."/>
            <person name="Sun Q."/>
        </authorList>
    </citation>
    <scope>NUCLEOTIDE SEQUENCE [LARGE SCALE GENOMIC DNA]</scope>
    <source>
        <strain evidence="7 8">YIM B02515</strain>
    </source>
</reference>
<dbReference type="RefSeq" id="WP_202747844.1">
    <property type="nucleotide sequence ID" value="NZ_JAESWC010000002.1"/>
</dbReference>
<evidence type="ECO:0000256" key="3">
    <source>
        <dbReference type="ARBA" id="ARBA00022679"/>
    </source>
</evidence>
<dbReference type="InterPro" id="IPR008949">
    <property type="entry name" value="Isoprenoid_synthase_dom_sf"/>
</dbReference>
<evidence type="ECO:0000313" key="8">
    <source>
        <dbReference type="Proteomes" id="UP000632377"/>
    </source>
</evidence>
<sequence>MNTLWNKYPFIYSELENVVDIMKNNAVNREKTIENSLLDLINSGGKLLRPAFLIVSAGFGNYVSEKFCNLAAVVEMLHMATLVHDDIVDDAKTRRGNQTIQSKYGKDYAVFMGDLLFSRCFMLLSSNTSMENMKLLSEAIFNICTGEIEQFSSQFSKEVSVKKYLKRIAAKTAALFSISFYVGSAESGCSKEVVSNLSKIGYDIGMAFQIIDDILDYTGQADLVGKPVGNDLKEGIYTLPLIYALKADKTSSLEKLLKNEYTDEDVCKIIDITDKLGGIDNARALAKRYTKRSFDRIAKLPDCDNKNILRELAEMLLSRKY</sequence>
<keyword evidence="4" id="KW-0479">Metal-binding</keyword>
<dbReference type="SUPFAM" id="SSF48576">
    <property type="entry name" value="Terpenoid synthases"/>
    <property type="match status" value="1"/>
</dbReference>
<dbReference type="InterPro" id="IPR033749">
    <property type="entry name" value="Polyprenyl_synt_CS"/>
</dbReference>
<keyword evidence="3 6" id="KW-0808">Transferase</keyword>
<evidence type="ECO:0000256" key="6">
    <source>
        <dbReference type="RuleBase" id="RU004466"/>
    </source>
</evidence>
<comment type="caution">
    <text evidence="7">The sequence shown here is derived from an EMBL/GenBank/DDBJ whole genome shotgun (WGS) entry which is preliminary data.</text>
</comment>
<proteinExistence type="inferred from homology"/>
<dbReference type="PROSITE" id="PS00444">
    <property type="entry name" value="POLYPRENYL_SYNTHASE_2"/>
    <property type="match status" value="1"/>
</dbReference>
<evidence type="ECO:0000256" key="1">
    <source>
        <dbReference type="ARBA" id="ARBA00001946"/>
    </source>
</evidence>
<dbReference type="PROSITE" id="PS00723">
    <property type="entry name" value="POLYPRENYL_SYNTHASE_1"/>
    <property type="match status" value="1"/>
</dbReference>
<dbReference type="PANTHER" id="PTHR12001">
    <property type="entry name" value="GERANYLGERANYL PYROPHOSPHATE SYNTHASE"/>
    <property type="match status" value="1"/>
</dbReference>
<protein>
    <submittedName>
        <fullName evidence="7">Polyprenyl synthetase family protein</fullName>
    </submittedName>
</protein>
<dbReference type="Proteomes" id="UP000632377">
    <property type="component" value="Unassembled WGS sequence"/>
</dbReference>
<evidence type="ECO:0000256" key="5">
    <source>
        <dbReference type="ARBA" id="ARBA00022842"/>
    </source>
</evidence>
<dbReference type="PANTHER" id="PTHR12001:SF69">
    <property type="entry name" value="ALL TRANS-POLYPRENYL-DIPHOSPHATE SYNTHASE PDSS1"/>
    <property type="match status" value="1"/>
</dbReference>
<dbReference type="CDD" id="cd00685">
    <property type="entry name" value="Trans_IPPS_HT"/>
    <property type="match status" value="1"/>
</dbReference>
<gene>
    <name evidence="7" type="ORF">JK636_05660</name>
</gene>
<organism evidence="7 8">
    <name type="scientific">Clostridium rhizosphaerae</name>
    <dbReference type="NCBI Taxonomy" id="2803861"/>
    <lineage>
        <taxon>Bacteria</taxon>
        <taxon>Bacillati</taxon>
        <taxon>Bacillota</taxon>
        <taxon>Clostridia</taxon>
        <taxon>Eubacteriales</taxon>
        <taxon>Clostridiaceae</taxon>
        <taxon>Clostridium</taxon>
    </lineage>
</organism>
<evidence type="ECO:0000256" key="4">
    <source>
        <dbReference type="ARBA" id="ARBA00022723"/>
    </source>
</evidence>
<comment type="cofactor">
    <cofactor evidence="1">
        <name>Mg(2+)</name>
        <dbReference type="ChEBI" id="CHEBI:18420"/>
    </cofactor>
</comment>
<dbReference type="InterPro" id="IPR000092">
    <property type="entry name" value="Polyprenyl_synt"/>
</dbReference>